<dbReference type="PANTHER" id="PTHR13903">
    <property type="entry name" value="PIRIN-RELATED"/>
    <property type="match status" value="1"/>
</dbReference>
<dbReference type="PANTHER" id="PTHR13903:SF8">
    <property type="entry name" value="PIRIN"/>
    <property type="match status" value="1"/>
</dbReference>
<name>A0A972K1J1_9BACL</name>
<proteinExistence type="inferred from homology"/>
<reference evidence="4" key="1">
    <citation type="submission" date="2019-10" db="EMBL/GenBank/DDBJ databases">
        <title>Description of Paenibacillus glebae sp. nov.</title>
        <authorList>
            <person name="Carlier A."/>
            <person name="Qi S."/>
        </authorList>
    </citation>
    <scope>NUCLEOTIDE SEQUENCE</scope>
    <source>
        <strain evidence="4">LMG 31456</strain>
    </source>
</reference>
<protein>
    <submittedName>
        <fullName evidence="4">Pirin</fullName>
    </submittedName>
</protein>
<dbReference type="RefSeq" id="WP_171651034.1">
    <property type="nucleotide sequence ID" value="NZ_WHOD01000022.1"/>
</dbReference>
<dbReference type="Pfam" id="PF02678">
    <property type="entry name" value="Pirin"/>
    <property type="match status" value="1"/>
</dbReference>
<feature type="domain" description="Pirin N-terminal" evidence="3">
    <location>
        <begin position="54"/>
        <end position="118"/>
    </location>
</feature>
<dbReference type="InterPro" id="IPR012093">
    <property type="entry name" value="Pirin"/>
</dbReference>
<dbReference type="Gene3D" id="2.60.120.10">
    <property type="entry name" value="Jelly Rolls"/>
    <property type="match status" value="1"/>
</dbReference>
<gene>
    <name evidence="4" type="ORF">GC093_06295</name>
</gene>
<keyword evidence="5" id="KW-1185">Reference proteome</keyword>
<dbReference type="Proteomes" id="UP000641588">
    <property type="component" value="Unassembled WGS sequence"/>
</dbReference>
<accession>A0A972K1J1</accession>
<dbReference type="EMBL" id="WHOD01000022">
    <property type="protein sequence ID" value="NOU92842.1"/>
    <property type="molecule type" value="Genomic_DNA"/>
</dbReference>
<comment type="similarity">
    <text evidence="1 2">Belongs to the pirin family.</text>
</comment>
<dbReference type="InterPro" id="IPR011051">
    <property type="entry name" value="RmlC_Cupin_sf"/>
</dbReference>
<dbReference type="InterPro" id="IPR014710">
    <property type="entry name" value="RmlC-like_jellyroll"/>
</dbReference>
<evidence type="ECO:0000256" key="2">
    <source>
        <dbReference type="RuleBase" id="RU003457"/>
    </source>
</evidence>
<dbReference type="SUPFAM" id="SSF51182">
    <property type="entry name" value="RmlC-like cupins"/>
    <property type="match status" value="1"/>
</dbReference>
<evidence type="ECO:0000313" key="4">
    <source>
        <dbReference type="EMBL" id="NOU92842.1"/>
    </source>
</evidence>
<dbReference type="AlphaFoldDB" id="A0A972K1J1"/>
<evidence type="ECO:0000259" key="3">
    <source>
        <dbReference type="Pfam" id="PF02678"/>
    </source>
</evidence>
<evidence type="ECO:0000256" key="1">
    <source>
        <dbReference type="ARBA" id="ARBA00008416"/>
    </source>
</evidence>
<comment type="caution">
    <text evidence="4">The sequence shown here is derived from an EMBL/GenBank/DDBJ whole genome shotgun (WGS) entry which is preliminary data.</text>
</comment>
<evidence type="ECO:0000313" key="5">
    <source>
        <dbReference type="Proteomes" id="UP000641588"/>
    </source>
</evidence>
<dbReference type="InterPro" id="IPR003829">
    <property type="entry name" value="Pirin_N_dom"/>
</dbReference>
<sequence length="261" mass="28475">MTITIYPPEKQAVGNFDGGKITELKPIGFPGEGSAVKGIGPLFYWAWAHSKKEGHIPMHPHQAFEIITYMVNAKAEHSDTLGTSSIVEAGGLQVMQTGSGVSHSERFIGPDSEGFQIWFEPYIREALQRKPTYNQFDHEAFPVVETTGLTVKTVLGEGSPVELVADVQMWDVELAGGSQYSHKLAAGRSLAALAIRGHGGWTLDTEAAKHAVQFNHKDFTVTAAESGQPEDVVLAASEDGLRMILIEVPTEVDYPLYKKNR</sequence>
<organism evidence="4 5">
    <name type="scientific">Paenibacillus foliorum</name>
    <dbReference type="NCBI Taxonomy" id="2654974"/>
    <lineage>
        <taxon>Bacteria</taxon>
        <taxon>Bacillati</taxon>
        <taxon>Bacillota</taxon>
        <taxon>Bacilli</taxon>
        <taxon>Bacillales</taxon>
        <taxon>Paenibacillaceae</taxon>
        <taxon>Paenibacillus</taxon>
    </lineage>
</organism>